<evidence type="ECO:0000313" key="4">
    <source>
        <dbReference type="EMBL" id="QEE09672.1"/>
    </source>
</evidence>
<dbReference type="RefSeq" id="WP_120102072.1">
    <property type="nucleotide sequence ID" value="NZ_CP031843.2"/>
</dbReference>
<feature type="compositionally biased region" description="Polar residues" evidence="1">
    <location>
        <begin position="432"/>
        <end position="456"/>
    </location>
</feature>
<dbReference type="GO" id="GO:0019867">
    <property type="term" value="C:outer membrane"/>
    <property type="evidence" value="ECO:0007669"/>
    <property type="project" value="InterPro"/>
</dbReference>
<evidence type="ECO:0000313" key="5">
    <source>
        <dbReference type="Proteomes" id="UP000321940"/>
    </source>
</evidence>
<accession>A0A5B9CYG3</accession>
<organism evidence="4 5">
    <name type="scientific">Bartonella kosoyi</name>
    <dbReference type="NCBI Taxonomy" id="2133959"/>
    <lineage>
        <taxon>Bacteria</taxon>
        <taxon>Pseudomonadati</taxon>
        <taxon>Pseudomonadota</taxon>
        <taxon>Alphaproteobacteria</taxon>
        <taxon>Hyphomicrobiales</taxon>
        <taxon>Bartonellaceae</taxon>
        <taxon>Bartonella</taxon>
    </lineage>
</organism>
<dbReference type="InterPro" id="IPR006315">
    <property type="entry name" value="OM_autotransptr_brl_dom"/>
</dbReference>
<gene>
    <name evidence="4" type="ORF">D1093_08770</name>
</gene>
<sequence>MCKKYIYKKNFLLCTIAGTFIFSYFAPTYANIQPPEVSTVQVVNGEEKNLNNVFVRGKYDAVVAKEGQVTIENSIMHSGFTLLSATSGGRINAKGIVGRANERGLSLTNGIIHVEDSALNIVGHSKVYGINFGYILSSTIKEGQEVVNKAILNNTKLLVENGVGIFGPYYSKAVANAVSLKNSEIRSDMLLKNEGSPFTTIGPTTFTLDADNSIMEGRAKTLPQNTTVFTLNNNSKWHLKISLFELENSFSIFDYKLLDLKQRAQSVVSVLNLNNSSILFDAPHELVHGHYQTLHVGKYPQKEEQNRSSNATAVYNATGNARIYFNTEWSDGLKKEQQKTDRVLVHGDVSGITTIYFNNLSKRVSSNEESEEKKSIPLNVRGLSLIQVSGQANENSFKLSHGYTTLGGLPYKYILNGYGPTSSRGKADRAQSHLSGISQESQQKDVQNTNASSPGKENNRQAPLEENENFWDFRLQSATLDEEGKIEALVPQMASYLVMSHALFSSGLSDVSNQNTLLDNMHSTVFGLEAHKKKGIFLSTYGNKVTLSSHRSPLEYGYGADVRYAALQAGMTLATLENQNLTANFGLLGTYGKLSFTPKDMDGSDKSTLDKWSLTAYGNLHHDNGFYVNALFSYGILNGYITTALIGNTTELKNTDTLNISATVGQKLATGVEGLAFEPQAQLIYQHVAFGTLSDIDGFQVNIQTPHQWLVRIGGRLTKTVLPIENDRVLSFYGKLNVIKAVGEKKTIDIVKPFHLDSMGSSLEGGLGINAQLSKNIALHADVNYQHKLQKAGISGMNFSGGVHYRF</sequence>
<dbReference type="Proteomes" id="UP000321940">
    <property type="component" value="Chromosome"/>
</dbReference>
<dbReference type="EMBL" id="CP031843">
    <property type="protein sequence ID" value="QEE09672.1"/>
    <property type="molecule type" value="Genomic_DNA"/>
</dbReference>
<name>A0A5B9CYG3_9HYPH</name>
<feature type="signal peptide" evidence="2">
    <location>
        <begin position="1"/>
        <end position="30"/>
    </location>
</feature>
<evidence type="ECO:0000256" key="2">
    <source>
        <dbReference type="SAM" id="SignalP"/>
    </source>
</evidence>
<evidence type="ECO:0000256" key="1">
    <source>
        <dbReference type="SAM" id="MobiDB-lite"/>
    </source>
</evidence>
<reference evidence="4 5" key="1">
    <citation type="journal article" date="2020" name="Int. J. Syst. Evol. Microbiol.">
        <title>Bartonella kosoyi sp. nov. and Bartonella krasnovii sp. nov., two novel species closely related to the zoonotic Bartonella elizabethae, isolated from black rats and wild desert rodent-fleas.</title>
        <authorList>
            <person name="Gutierrez R."/>
            <person name="Shalit T."/>
            <person name="Markus B."/>
            <person name="Yuan C."/>
            <person name="Nachum-Biala Y."/>
            <person name="Elad D."/>
            <person name="Harrus S."/>
        </authorList>
    </citation>
    <scope>NUCLEOTIDE SEQUENCE [LARGE SCALE GENOMIC DNA]</scope>
    <source>
        <strain evidence="4 5">Tel Aviv</strain>
    </source>
</reference>
<dbReference type="SUPFAM" id="SSF51126">
    <property type="entry name" value="Pectin lyase-like"/>
    <property type="match status" value="1"/>
</dbReference>
<keyword evidence="5" id="KW-1185">Reference proteome</keyword>
<dbReference type="SUPFAM" id="SSF103515">
    <property type="entry name" value="Autotransporter"/>
    <property type="match status" value="1"/>
</dbReference>
<dbReference type="InterPro" id="IPR011050">
    <property type="entry name" value="Pectin_lyase_fold/virulence"/>
</dbReference>
<dbReference type="InterPro" id="IPR005546">
    <property type="entry name" value="Autotransporte_beta"/>
</dbReference>
<protein>
    <submittedName>
        <fullName evidence="4">Autotransporter outer membrane beta-barrel domain-containing protein</fullName>
    </submittedName>
</protein>
<feature type="region of interest" description="Disordered" evidence="1">
    <location>
        <begin position="422"/>
        <end position="466"/>
    </location>
</feature>
<dbReference type="SMART" id="SM00869">
    <property type="entry name" value="Autotransporter"/>
    <property type="match status" value="1"/>
</dbReference>
<dbReference type="Gene3D" id="2.40.128.130">
    <property type="entry name" value="Autotransporter beta-domain"/>
    <property type="match status" value="1"/>
</dbReference>
<proteinExistence type="predicted"/>
<dbReference type="Pfam" id="PF03797">
    <property type="entry name" value="Autotransporter"/>
    <property type="match status" value="1"/>
</dbReference>
<keyword evidence="2" id="KW-0732">Signal</keyword>
<dbReference type="KEGG" id="bky:D1093_08770"/>
<dbReference type="NCBIfam" id="TIGR01414">
    <property type="entry name" value="autotrans_barl"/>
    <property type="match status" value="1"/>
</dbReference>
<feature type="chain" id="PRO_5022940517" evidence="2">
    <location>
        <begin position="31"/>
        <end position="807"/>
    </location>
</feature>
<feature type="domain" description="Autotransporter" evidence="3">
    <location>
        <begin position="529"/>
        <end position="807"/>
    </location>
</feature>
<dbReference type="InterPro" id="IPR036709">
    <property type="entry name" value="Autotransporte_beta_dom_sf"/>
</dbReference>
<evidence type="ECO:0000259" key="3">
    <source>
        <dbReference type="PROSITE" id="PS51208"/>
    </source>
</evidence>
<dbReference type="AlphaFoldDB" id="A0A5B9CYG3"/>
<dbReference type="PROSITE" id="PS51208">
    <property type="entry name" value="AUTOTRANSPORTER"/>
    <property type="match status" value="1"/>
</dbReference>